<evidence type="ECO:0000313" key="3">
    <source>
        <dbReference type="Proteomes" id="UP000008207"/>
    </source>
</evidence>
<proteinExistence type="predicted"/>
<dbReference type="RefSeq" id="WP_012634289.1">
    <property type="nucleotide sequence ID" value="NC_011893.1"/>
</dbReference>
<dbReference type="KEGG" id="mno:Mnod_8815"/>
<dbReference type="HOGENOM" id="CLU_1904281_0_0_5"/>
<sequence length="133" mass="14318">MRHATCAVVLGLVGAVLAGQAGAEVCKGKVALEPMDEPGPRLVLERAFVAPLPGPKANRGELLAYTATREGKPYTVLVEMWPQSSTTWSVREGRAAISDMKMRPAPRARFPEGGGRIMTWGETLATDWRAVCL</sequence>
<protein>
    <submittedName>
        <fullName evidence="2">Uncharacterized protein</fullName>
    </submittedName>
</protein>
<gene>
    <name evidence="2" type="ordered locus">Mnod_8815</name>
</gene>
<reference evidence="3" key="1">
    <citation type="submission" date="2009-01" db="EMBL/GenBank/DDBJ databases">
        <title>Complete sequence of plasmid 3 of Methylobacterium nodulans ORS 2060.</title>
        <authorList>
            <consortium name="US DOE Joint Genome Institute"/>
            <person name="Lucas S."/>
            <person name="Copeland A."/>
            <person name="Lapidus A."/>
            <person name="Glavina del Rio T."/>
            <person name="Dalin E."/>
            <person name="Tice H."/>
            <person name="Bruce D."/>
            <person name="Goodwin L."/>
            <person name="Pitluck S."/>
            <person name="Sims D."/>
            <person name="Brettin T."/>
            <person name="Detter J.C."/>
            <person name="Han C."/>
            <person name="Larimer F."/>
            <person name="Land M."/>
            <person name="Hauser L."/>
            <person name="Kyrpides N."/>
            <person name="Ivanova N."/>
            <person name="Marx C.J."/>
            <person name="Richardson P."/>
        </authorList>
    </citation>
    <scope>NUCLEOTIDE SEQUENCE [LARGE SCALE GENOMIC DNA]</scope>
    <source>
        <strain evidence="3">LMG 21967 / CNCM I-2342 / ORS 2060</strain>
        <plasmid evidence="3">Plasmid pMNOD03</plasmid>
    </source>
</reference>
<keyword evidence="2" id="KW-0614">Plasmid</keyword>
<feature type="chain" id="PRO_5002872272" evidence="1">
    <location>
        <begin position="24"/>
        <end position="133"/>
    </location>
</feature>
<keyword evidence="1" id="KW-0732">Signal</keyword>
<feature type="signal peptide" evidence="1">
    <location>
        <begin position="1"/>
        <end position="23"/>
    </location>
</feature>
<dbReference type="EMBL" id="CP001352">
    <property type="protein sequence ID" value="ACL63270.1"/>
    <property type="molecule type" value="Genomic_DNA"/>
</dbReference>
<evidence type="ECO:0000256" key="1">
    <source>
        <dbReference type="SAM" id="SignalP"/>
    </source>
</evidence>
<dbReference type="Proteomes" id="UP000008207">
    <property type="component" value="Plasmid pMNOD03"/>
</dbReference>
<accession>B8IXY0</accession>
<organism evidence="2 3">
    <name type="scientific">Methylobacterium nodulans (strain LMG 21967 / CNCM I-2342 / ORS 2060)</name>
    <dbReference type="NCBI Taxonomy" id="460265"/>
    <lineage>
        <taxon>Bacteria</taxon>
        <taxon>Pseudomonadati</taxon>
        <taxon>Pseudomonadota</taxon>
        <taxon>Alphaproteobacteria</taxon>
        <taxon>Hyphomicrobiales</taxon>
        <taxon>Methylobacteriaceae</taxon>
        <taxon>Methylobacterium</taxon>
    </lineage>
</organism>
<geneLocation type="plasmid" evidence="2 3">
    <name>pMNOD03</name>
</geneLocation>
<evidence type="ECO:0000313" key="2">
    <source>
        <dbReference type="EMBL" id="ACL63270.1"/>
    </source>
</evidence>
<keyword evidence="3" id="KW-1185">Reference proteome</keyword>
<dbReference type="AlphaFoldDB" id="B8IXY0"/>
<name>B8IXY0_METNO</name>